<dbReference type="SUPFAM" id="SSF81383">
    <property type="entry name" value="F-box domain"/>
    <property type="match status" value="1"/>
</dbReference>
<protein>
    <recommendedName>
        <fullName evidence="1">F-box domain-containing protein</fullName>
    </recommendedName>
</protein>
<dbReference type="AlphaFoldDB" id="A0A835M5E3"/>
<dbReference type="CDD" id="cd22165">
    <property type="entry name" value="F-box_AtSKIP22-like"/>
    <property type="match status" value="1"/>
</dbReference>
<dbReference type="SMART" id="SM00256">
    <property type="entry name" value="FBOX"/>
    <property type="match status" value="1"/>
</dbReference>
<keyword evidence="3" id="KW-1185">Reference proteome</keyword>
<name>A0A835M5E3_9MAGN</name>
<dbReference type="OrthoDB" id="101791at2759"/>
<dbReference type="PANTHER" id="PTHR47602:SF2">
    <property type="entry name" value="F-BOX PROTEIN SKIP22"/>
    <property type="match status" value="1"/>
</dbReference>
<comment type="caution">
    <text evidence="2">The sequence shown here is derived from an EMBL/GenBank/DDBJ whole genome shotgun (WGS) entry which is preliminary data.</text>
</comment>
<reference evidence="2 3" key="1">
    <citation type="submission" date="2020-10" db="EMBL/GenBank/DDBJ databases">
        <title>The Coptis chinensis genome and diversification of protoberbering-type alkaloids.</title>
        <authorList>
            <person name="Wang B."/>
            <person name="Shu S."/>
            <person name="Song C."/>
            <person name="Liu Y."/>
        </authorList>
    </citation>
    <scope>NUCLEOTIDE SEQUENCE [LARGE SCALE GENOMIC DNA]</scope>
    <source>
        <strain evidence="2">HL-2020</strain>
        <tissue evidence="2">Leaf</tissue>
    </source>
</reference>
<evidence type="ECO:0000259" key="1">
    <source>
        <dbReference type="PROSITE" id="PS50181"/>
    </source>
</evidence>
<proteinExistence type="predicted"/>
<dbReference type="InterPro" id="IPR001810">
    <property type="entry name" value="F-box_dom"/>
</dbReference>
<dbReference type="Proteomes" id="UP000631114">
    <property type="component" value="Unassembled WGS sequence"/>
</dbReference>
<dbReference type="PROSITE" id="PS50181">
    <property type="entry name" value="FBOX"/>
    <property type="match status" value="1"/>
</dbReference>
<organism evidence="2 3">
    <name type="scientific">Coptis chinensis</name>
    <dbReference type="NCBI Taxonomy" id="261450"/>
    <lineage>
        <taxon>Eukaryota</taxon>
        <taxon>Viridiplantae</taxon>
        <taxon>Streptophyta</taxon>
        <taxon>Embryophyta</taxon>
        <taxon>Tracheophyta</taxon>
        <taxon>Spermatophyta</taxon>
        <taxon>Magnoliopsida</taxon>
        <taxon>Ranunculales</taxon>
        <taxon>Ranunculaceae</taxon>
        <taxon>Coptidoideae</taxon>
        <taxon>Coptis</taxon>
    </lineage>
</organism>
<evidence type="ECO:0000313" key="2">
    <source>
        <dbReference type="EMBL" id="KAF9617062.1"/>
    </source>
</evidence>
<dbReference type="EMBL" id="JADFTS010000003">
    <property type="protein sequence ID" value="KAF9617062.1"/>
    <property type="molecule type" value="Genomic_DNA"/>
</dbReference>
<dbReference type="Gene3D" id="3.40.1000.30">
    <property type="match status" value="1"/>
</dbReference>
<dbReference type="InterPro" id="IPR036047">
    <property type="entry name" value="F-box-like_dom_sf"/>
</dbReference>
<gene>
    <name evidence="2" type="ORF">IFM89_033167</name>
</gene>
<accession>A0A835M5E3</accession>
<dbReference type="Pfam" id="PF12937">
    <property type="entry name" value="F-box-like"/>
    <property type="match status" value="1"/>
</dbReference>
<feature type="domain" description="F-box" evidence="1">
    <location>
        <begin position="130"/>
        <end position="176"/>
    </location>
</feature>
<sequence>MESKKREKTEIATFIKKVYKEVGRNDNGHNASETDTIFMVSVHAVLLEFGFVCVDPLPQKKIDGFRLPEGWTSRLGYVRYTVPDLVGVGGEVLETVEFKFQALGKFVIVYGSLSKTLHSDLCEKTGLILPPCFMRLPTDLQLRILKFLPGASIAKVSCVSSELRDLSSNDDLWKQKNVEEFWKDLVKLPWGPLDTWNGHWKLRLWSENPYKYN</sequence>
<evidence type="ECO:0000313" key="3">
    <source>
        <dbReference type="Proteomes" id="UP000631114"/>
    </source>
</evidence>
<dbReference type="PANTHER" id="PTHR47602">
    <property type="entry name" value="F-BOX PROTEIN SKIP22"/>
    <property type="match status" value="1"/>
</dbReference>